<comment type="similarity">
    <text evidence="1 2">Belongs to the small heat shock protein (HSP20) family.</text>
</comment>
<evidence type="ECO:0000313" key="5">
    <source>
        <dbReference type="WBParaSite" id="L893_g14178.t1"/>
    </source>
</evidence>
<dbReference type="GO" id="GO:0051082">
    <property type="term" value="F:unfolded protein binding"/>
    <property type="evidence" value="ECO:0007669"/>
    <property type="project" value="TreeGrafter"/>
</dbReference>
<dbReference type="InterPro" id="IPR001436">
    <property type="entry name" value="Alpha-crystallin/sHSP_animal"/>
</dbReference>
<dbReference type="GO" id="GO:0009408">
    <property type="term" value="P:response to heat"/>
    <property type="evidence" value="ECO:0007669"/>
    <property type="project" value="TreeGrafter"/>
</dbReference>
<dbReference type="CDD" id="cd06526">
    <property type="entry name" value="metazoan_ACD"/>
    <property type="match status" value="1"/>
</dbReference>
<dbReference type="PANTHER" id="PTHR45640">
    <property type="entry name" value="HEAT SHOCK PROTEIN HSP-12.2-RELATED"/>
    <property type="match status" value="1"/>
</dbReference>
<organism evidence="4 5">
    <name type="scientific">Steinernema glaseri</name>
    <dbReference type="NCBI Taxonomy" id="37863"/>
    <lineage>
        <taxon>Eukaryota</taxon>
        <taxon>Metazoa</taxon>
        <taxon>Ecdysozoa</taxon>
        <taxon>Nematoda</taxon>
        <taxon>Chromadorea</taxon>
        <taxon>Rhabditida</taxon>
        <taxon>Tylenchina</taxon>
        <taxon>Panagrolaimomorpha</taxon>
        <taxon>Strongyloidoidea</taxon>
        <taxon>Steinernematidae</taxon>
        <taxon>Steinernema</taxon>
    </lineage>
</organism>
<evidence type="ECO:0000256" key="2">
    <source>
        <dbReference type="RuleBase" id="RU003616"/>
    </source>
</evidence>
<dbReference type="SUPFAM" id="SSF49764">
    <property type="entry name" value="HSP20-like chaperones"/>
    <property type="match status" value="1"/>
</dbReference>
<dbReference type="PRINTS" id="PR00299">
    <property type="entry name" value="ACRYSTALLIN"/>
</dbReference>
<dbReference type="AlphaFoldDB" id="A0A1I7YA20"/>
<reference evidence="5" key="1">
    <citation type="submission" date="2016-11" db="UniProtKB">
        <authorList>
            <consortium name="WormBaseParasite"/>
        </authorList>
    </citation>
    <scope>IDENTIFICATION</scope>
</reference>
<dbReference type="GO" id="GO:0005737">
    <property type="term" value="C:cytoplasm"/>
    <property type="evidence" value="ECO:0007669"/>
    <property type="project" value="TreeGrafter"/>
</dbReference>
<proteinExistence type="inferred from homology"/>
<accession>A0A1I7YA20</accession>
<sequence length="147" mass="16280">MALLLSDSFFPSFGRLRPVRRRHFWDPFDHLLQEISALDAAVTRKEGVFSLSFPTSEFAPEELEVNVVGDSIVVEGTHSSASENGSLERRFCQKVRIPADVDAESIQSVLDAKGNLCVSAKIKKPAVEEGKRNIPIGMAERAEPQQK</sequence>
<dbReference type="Proteomes" id="UP000095287">
    <property type="component" value="Unplaced"/>
</dbReference>
<evidence type="ECO:0000313" key="4">
    <source>
        <dbReference type="Proteomes" id="UP000095287"/>
    </source>
</evidence>
<dbReference type="WBParaSite" id="L893_g14178.t1">
    <property type="protein sequence ID" value="L893_g14178.t1"/>
    <property type="gene ID" value="L893_g14178"/>
</dbReference>
<feature type="domain" description="SHSP" evidence="3">
    <location>
        <begin position="31"/>
        <end position="139"/>
    </location>
</feature>
<dbReference type="Pfam" id="PF00011">
    <property type="entry name" value="HSP20"/>
    <property type="match status" value="1"/>
</dbReference>
<evidence type="ECO:0000259" key="3">
    <source>
        <dbReference type="PROSITE" id="PS01031"/>
    </source>
</evidence>
<dbReference type="GO" id="GO:0042026">
    <property type="term" value="P:protein refolding"/>
    <property type="evidence" value="ECO:0007669"/>
    <property type="project" value="TreeGrafter"/>
</dbReference>
<keyword evidence="4" id="KW-1185">Reference proteome</keyword>
<dbReference type="InterPro" id="IPR008978">
    <property type="entry name" value="HSP20-like_chaperone"/>
</dbReference>
<name>A0A1I7YA20_9BILA</name>
<dbReference type="InterPro" id="IPR002068">
    <property type="entry name" value="A-crystallin/Hsp20_dom"/>
</dbReference>
<dbReference type="PANTHER" id="PTHR45640:SF26">
    <property type="entry name" value="RE23625P"/>
    <property type="match status" value="1"/>
</dbReference>
<dbReference type="GO" id="GO:0005634">
    <property type="term" value="C:nucleus"/>
    <property type="evidence" value="ECO:0007669"/>
    <property type="project" value="TreeGrafter"/>
</dbReference>
<dbReference type="PROSITE" id="PS01031">
    <property type="entry name" value="SHSP"/>
    <property type="match status" value="1"/>
</dbReference>
<protein>
    <submittedName>
        <fullName evidence="5">SHSP domain-containing protein</fullName>
    </submittedName>
</protein>
<evidence type="ECO:0000256" key="1">
    <source>
        <dbReference type="PROSITE-ProRule" id="PRU00285"/>
    </source>
</evidence>
<dbReference type="Gene3D" id="2.60.40.790">
    <property type="match status" value="1"/>
</dbReference>